<dbReference type="RefSeq" id="WP_212010581.1">
    <property type="nucleotide sequence ID" value="NZ_JAAFYZ010000061.1"/>
</dbReference>
<reference evidence="3 4" key="1">
    <citation type="submission" date="2020-02" db="EMBL/GenBank/DDBJ databases">
        <title>Acidophilic actinobacteria isolated from forest soil.</title>
        <authorList>
            <person name="Golinska P."/>
        </authorList>
    </citation>
    <scope>NUCLEOTIDE SEQUENCE [LARGE SCALE GENOMIC DNA]</scope>
    <source>
        <strain evidence="3 4">NL8</strain>
    </source>
</reference>
<accession>A0ABS5KSI0</accession>
<dbReference type="Proteomes" id="UP000730482">
    <property type="component" value="Unassembled WGS sequence"/>
</dbReference>
<keyword evidence="1" id="KW-0175">Coiled coil</keyword>
<feature type="coiled-coil region" evidence="1">
    <location>
        <begin position="281"/>
        <end position="372"/>
    </location>
</feature>
<gene>
    <name evidence="3" type="ORF">KGQ19_19245</name>
</gene>
<organism evidence="3 4">
    <name type="scientific">Catenulispora pinistramenti</name>
    <dbReference type="NCBI Taxonomy" id="2705254"/>
    <lineage>
        <taxon>Bacteria</taxon>
        <taxon>Bacillati</taxon>
        <taxon>Actinomycetota</taxon>
        <taxon>Actinomycetes</taxon>
        <taxon>Catenulisporales</taxon>
        <taxon>Catenulisporaceae</taxon>
        <taxon>Catenulispora</taxon>
    </lineage>
</organism>
<evidence type="ECO:0000256" key="2">
    <source>
        <dbReference type="SAM" id="MobiDB-lite"/>
    </source>
</evidence>
<dbReference type="InterPro" id="IPR013496">
    <property type="entry name" value="CHP02680"/>
</dbReference>
<dbReference type="InterPro" id="IPR027417">
    <property type="entry name" value="P-loop_NTPase"/>
</dbReference>
<protein>
    <submittedName>
        <fullName evidence="3">TIGR02680 family protein</fullName>
    </submittedName>
</protein>
<feature type="compositionally biased region" description="Acidic residues" evidence="2">
    <location>
        <begin position="1407"/>
        <end position="1417"/>
    </location>
</feature>
<evidence type="ECO:0000313" key="4">
    <source>
        <dbReference type="Proteomes" id="UP000730482"/>
    </source>
</evidence>
<feature type="region of interest" description="Disordered" evidence="2">
    <location>
        <begin position="557"/>
        <end position="580"/>
    </location>
</feature>
<keyword evidence="4" id="KW-1185">Reference proteome</keyword>
<feature type="region of interest" description="Disordered" evidence="2">
    <location>
        <begin position="1387"/>
        <end position="1417"/>
    </location>
</feature>
<sequence>MSRFKPTRAGIVNLWDYIDEEFVFADGRLALRGHNGSGKTKALEVLFPFVLDGSLSARRLDPFSGENRTMKSNLLYRGQDAAYGYVWMEFAHDGEPVEVVTLIIGLSGHKHREQVTPAYYVTGKRIGVDIGLLSADSRPLTANQLSAKLDVSECFKDRRGDYRDAVDARLFGLGTDRYIQLLDLLLSLRRPLLAKDLDPVKVSNTLSAGLSPVDEELVEQAARDFDNLAAVKRRFDDLSTASGAVEAFLAQYTAYVRAHTKSQLDRFDHLIGDAAGHAGAVRDAAAEVDRATRSEARAEQTRARCDRRRRELDAERGALVNSQAYKDHERLEQEREKVEKASRQLDKDRAQLAKDRRNINDLIGEADGLQDRAGQLDRAGEQHRRAILAAADAAALEWDPAVLEAQDHDRDTVVTALVASRRDDIEHVRTELGRVDEAEKERSRADKDLGKAREKAERLGAVVTETAGRLTTARAALSGALNAWTLRWADADVLTDGLPEALHAAAARIGEPDAASLEQTYTEATAGRRDELITRRENCKRNVSDLETVIEGLKSERTAVAEQRDEAPPGNDLRPADRADRPGAPLWQLVRFADHVHPEQAAAIEGALYGSGALTAWLHPDADLTRSAVAAAEADGYLIPLPQDHRPADATLADFLEPEHEQNLVAPETIRAILASIQVTDTPPKAGLAAVWITTSAQYGHGVQTGARPKTEPEFIGATARAARRRARLAEIDARMAELGATHEGLQAVLDKVLEAIENIENAAKLPPTGAVLTAVGDLATAAALHRDAEGVLRDASAVLDVATAELSARQRTLRQVAGTRNMPHTTDEVDAVDQAVTDVQLTIEMLARDQSEARQVNTDLTTRRARIVELEGDYLEAATELAEQETEFEAAKAAWQTAKGSIDKEYEEILATITGLDAELGTVRTELARAENLKNTEHDNRIGATRDLDNRRTTLLAAMEALSEGADAFAPFAHPDLRDLLGVTESAHWPSSGRWIPAAEAAERVETLLADPEPETDPDTAVRRIMPAESQTLLHAYRQATSGGRAVVQATLDTAGDRLTSAYQEFDRVLRGLEDGYEVTLGLGVPAMVDVTADDGRQPVARFAQRIAEEAQTQGVLLEEREHEVLEDTLLTALAQQIHHRVLAARDLVKEMDADTRAKPMSSGMAIGISWVRSDKISELQNAVATQLQHNTAALGADGLAQLRQRLREMIRDHKARNPRDTYRETLATVLDYRDWFMFAIQLIHPGGRTEQLTRKRHSSMSGGEKSAAIHLPLFAAANAIYSSAKPTCPRMVALDEAFAGIDGNFMPDLLGLTTKFDLDLFMTGHELWITTPAVPMIAHYDMMHDEHSQTVSSLLILWDGEQLIDAGAGFGGNDDIAAELLGFTPSRREPITGTDDGLLPPASEGDGEPETGDDL</sequence>
<dbReference type="SUPFAM" id="SSF52540">
    <property type="entry name" value="P-loop containing nucleoside triphosphate hydrolases"/>
    <property type="match status" value="1"/>
</dbReference>
<evidence type="ECO:0000256" key="1">
    <source>
        <dbReference type="SAM" id="Coils"/>
    </source>
</evidence>
<name>A0ABS5KSI0_9ACTN</name>
<dbReference type="PANTHER" id="PTHR45615:SF66">
    <property type="entry name" value="CARD DOMAIN-CONTAINING PROTEIN"/>
    <property type="match status" value="1"/>
</dbReference>
<evidence type="ECO:0000313" key="3">
    <source>
        <dbReference type="EMBL" id="MBS2549005.1"/>
    </source>
</evidence>
<dbReference type="Pfam" id="PF13558">
    <property type="entry name" value="SbcC_Walker_B"/>
    <property type="match status" value="1"/>
</dbReference>
<dbReference type="Gene3D" id="3.40.50.300">
    <property type="entry name" value="P-loop containing nucleotide triphosphate hydrolases"/>
    <property type="match status" value="1"/>
</dbReference>
<dbReference type="EMBL" id="JAAFYZ010000061">
    <property type="protein sequence ID" value="MBS2549005.1"/>
    <property type="molecule type" value="Genomic_DNA"/>
</dbReference>
<feature type="coiled-coil region" evidence="1">
    <location>
        <begin position="868"/>
        <end position="895"/>
    </location>
</feature>
<feature type="compositionally biased region" description="Basic and acidic residues" evidence="2">
    <location>
        <begin position="557"/>
        <end position="567"/>
    </location>
</feature>
<comment type="caution">
    <text evidence="3">The sequence shown here is derived from an EMBL/GenBank/DDBJ whole genome shotgun (WGS) entry which is preliminary data.</text>
</comment>
<dbReference type="NCBIfam" id="TIGR02680">
    <property type="entry name" value="TIGR02680 family protein"/>
    <property type="match status" value="1"/>
</dbReference>
<proteinExistence type="predicted"/>
<dbReference type="PANTHER" id="PTHR45615">
    <property type="entry name" value="MYOSIN HEAVY CHAIN, NON-MUSCLE"/>
    <property type="match status" value="1"/>
</dbReference>